<dbReference type="Gene3D" id="1.10.630.10">
    <property type="entry name" value="Cytochrome P450"/>
    <property type="match status" value="1"/>
</dbReference>
<dbReference type="Pfam" id="PF00067">
    <property type="entry name" value="p450"/>
    <property type="match status" value="1"/>
</dbReference>
<dbReference type="PANTHER" id="PTHR24286:SF232">
    <property type="entry name" value="CYTOCHROME P450 SUPERFAMILY PROTEIN"/>
    <property type="match status" value="1"/>
</dbReference>
<dbReference type="GO" id="GO:0016125">
    <property type="term" value="P:sterol metabolic process"/>
    <property type="evidence" value="ECO:0007669"/>
    <property type="project" value="TreeGrafter"/>
</dbReference>
<proteinExistence type="predicted"/>
<dbReference type="GO" id="GO:0020037">
    <property type="term" value="F:heme binding"/>
    <property type="evidence" value="ECO:0007669"/>
    <property type="project" value="InterPro"/>
</dbReference>
<evidence type="ECO:0000313" key="7">
    <source>
        <dbReference type="Proteomes" id="UP000824469"/>
    </source>
</evidence>
<feature type="compositionally biased region" description="Pro residues" evidence="5">
    <location>
        <begin position="412"/>
        <end position="424"/>
    </location>
</feature>
<comment type="caution">
    <text evidence="6">The sequence shown here is derived from an EMBL/GenBank/DDBJ whole genome shotgun (WGS) entry which is preliminary data.</text>
</comment>
<reference evidence="6 7" key="1">
    <citation type="journal article" date="2021" name="Nat. Plants">
        <title>The Taxus genome provides insights into paclitaxel biosynthesis.</title>
        <authorList>
            <person name="Xiong X."/>
            <person name="Gou J."/>
            <person name="Liao Q."/>
            <person name="Li Y."/>
            <person name="Zhou Q."/>
            <person name="Bi G."/>
            <person name="Li C."/>
            <person name="Du R."/>
            <person name="Wang X."/>
            <person name="Sun T."/>
            <person name="Guo L."/>
            <person name="Liang H."/>
            <person name="Lu P."/>
            <person name="Wu Y."/>
            <person name="Zhang Z."/>
            <person name="Ro D.K."/>
            <person name="Shang Y."/>
            <person name="Huang S."/>
            <person name="Yan J."/>
        </authorList>
    </citation>
    <scope>NUCLEOTIDE SEQUENCE [LARGE SCALE GENOMIC DNA]</scope>
    <source>
        <strain evidence="6">Ta-2019</strain>
    </source>
</reference>
<dbReference type="PRINTS" id="PR00463">
    <property type="entry name" value="EP450I"/>
</dbReference>
<evidence type="ECO:0000256" key="5">
    <source>
        <dbReference type="SAM" id="MobiDB-lite"/>
    </source>
</evidence>
<dbReference type="PANTHER" id="PTHR24286">
    <property type="entry name" value="CYTOCHROME P450 26"/>
    <property type="match status" value="1"/>
</dbReference>
<evidence type="ECO:0000256" key="1">
    <source>
        <dbReference type="ARBA" id="ARBA00005122"/>
    </source>
</evidence>
<keyword evidence="4" id="KW-0876">Taxol biosynthesis</keyword>
<dbReference type="InterPro" id="IPR036396">
    <property type="entry name" value="Cyt_P450_sf"/>
</dbReference>
<organism evidence="6 7">
    <name type="scientific">Taxus chinensis</name>
    <name type="common">Chinese yew</name>
    <name type="synonym">Taxus wallichiana var. chinensis</name>
    <dbReference type="NCBI Taxonomy" id="29808"/>
    <lineage>
        <taxon>Eukaryota</taxon>
        <taxon>Viridiplantae</taxon>
        <taxon>Streptophyta</taxon>
        <taxon>Embryophyta</taxon>
        <taxon>Tracheophyta</taxon>
        <taxon>Spermatophyta</taxon>
        <taxon>Pinopsida</taxon>
        <taxon>Pinidae</taxon>
        <taxon>Conifers II</taxon>
        <taxon>Cupressales</taxon>
        <taxon>Taxaceae</taxon>
        <taxon>Taxus</taxon>
    </lineage>
</organism>
<dbReference type="AlphaFoldDB" id="A0AA38GGX9"/>
<name>A0AA38GGX9_TAXCH</name>
<dbReference type="GO" id="GO:0016132">
    <property type="term" value="P:brassinosteroid biosynthetic process"/>
    <property type="evidence" value="ECO:0007669"/>
    <property type="project" value="TreeGrafter"/>
</dbReference>
<feature type="non-terminal residue" evidence="6">
    <location>
        <position position="1"/>
    </location>
</feature>
<protein>
    <recommendedName>
        <fullName evidence="8">Cytochrome P450</fullName>
    </recommendedName>
</protein>
<evidence type="ECO:0000256" key="4">
    <source>
        <dbReference type="ARBA" id="ARBA00023059"/>
    </source>
</evidence>
<dbReference type="GO" id="GO:0004497">
    <property type="term" value="F:monooxygenase activity"/>
    <property type="evidence" value="ECO:0007669"/>
    <property type="project" value="InterPro"/>
</dbReference>
<keyword evidence="7" id="KW-1185">Reference proteome</keyword>
<accession>A0AA38GGX9</accession>
<evidence type="ECO:0000256" key="3">
    <source>
        <dbReference type="ARBA" id="ARBA00023004"/>
    </source>
</evidence>
<comment type="pathway">
    <text evidence="1">Alkaloid biosynthesis; taxol biosynthesis.</text>
</comment>
<evidence type="ECO:0000313" key="6">
    <source>
        <dbReference type="EMBL" id="KAH9321518.1"/>
    </source>
</evidence>
<keyword evidence="3" id="KW-0408">Iron</keyword>
<dbReference type="GO" id="GO:0042617">
    <property type="term" value="P:paclitaxel biosynthetic process"/>
    <property type="evidence" value="ECO:0007669"/>
    <property type="project" value="UniProtKB-KW"/>
</dbReference>
<dbReference type="InterPro" id="IPR002401">
    <property type="entry name" value="Cyt_P450_E_grp-I"/>
</dbReference>
<gene>
    <name evidence="6" type="ORF">KI387_016157</name>
</gene>
<dbReference type="EMBL" id="JAHRHJ020000003">
    <property type="protein sequence ID" value="KAH9321518.1"/>
    <property type="molecule type" value="Genomic_DNA"/>
</dbReference>
<keyword evidence="2" id="KW-0479">Metal-binding</keyword>
<evidence type="ECO:0008006" key="8">
    <source>
        <dbReference type="Google" id="ProtNLM"/>
    </source>
</evidence>
<dbReference type="Proteomes" id="UP000824469">
    <property type="component" value="Unassembled WGS sequence"/>
</dbReference>
<dbReference type="GO" id="GO:0010268">
    <property type="term" value="P:brassinosteroid homeostasis"/>
    <property type="evidence" value="ECO:0007669"/>
    <property type="project" value="TreeGrafter"/>
</dbReference>
<dbReference type="SUPFAM" id="SSF48264">
    <property type="entry name" value="Cytochrome P450"/>
    <property type="match status" value="1"/>
</dbReference>
<dbReference type="InterPro" id="IPR001128">
    <property type="entry name" value="Cyt_P450"/>
</dbReference>
<dbReference type="GO" id="GO:0016705">
    <property type="term" value="F:oxidoreductase activity, acting on paired donors, with incorporation or reduction of molecular oxygen"/>
    <property type="evidence" value="ECO:0007669"/>
    <property type="project" value="InterPro"/>
</dbReference>
<dbReference type="GO" id="GO:0005506">
    <property type="term" value="F:iron ion binding"/>
    <property type="evidence" value="ECO:0007669"/>
    <property type="project" value="InterPro"/>
</dbReference>
<sequence>YGPIFRCSLFGRAQTIVSVDPEFNKYVLQNEGRLFQAKYPSSTVKIIGKYGLLDVHGELQRKLHGTAVNLLEYEKLSSDFMDDIQHVFLDGMKKWEQQRDIPLQHKCHQLVLNLMGKKLLDLPPAEEMEEIYKAFDQYVGASLCLPLNIPGTAFARGIKARKTLIKKIYKCMEERRQHPEVAHNDLLSKLLKEGTFSDEIIADLILFLLFAGFETSSTTMAFAVKFLTEHPRVLEDLREEHDVILKAKGKDNQKLTWDDYKSMKLTQCVIKETLRLVSAAPVFNISSNMIVHHIVSPHPPSSDKLGCDIDIVGSGSCLPPPVHNSALGIDSGHDMCGYGSGGTTAGCSGSASGKEDSVGVNILLNHTTHEIYNERSVKFNESSSSTSLPYELLLLFDFDSNSLDDAIVECVPPPLDLPDPPTPSDPHDLDYSNSNSSNDEDFVPYHSSEESIDYDLDPPSPCLTRKTLQSAREWFGDPSDERFTHLECVGPHSFFTYVFGPHFF</sequence>
<feature type="region of interest" description="Disordered" evidence="5">
    <location>
        <begin position="412"/>
        <end position="442"/>
    </location>
</feature>
<evidence type="ECO:0000256" key="2">
    <source>
        <dbReference type="ARBA" id="ARBA00022723"/>
    </source>
</evidence>